<accession>A0A9Q1FH19</accession>
<protein>
    <submittedName>
        <fullName evidence="1">Uncharacterized protein</fullName>
    </submittedName>
</protein>
<organism evidence="1 2">
    <name type="scientific">Synaphobranchus kaupii</name>
    <name type="common">Kaup's arrowtooth eel</name>
    <dbReference type="NCBI Taxonomy" id="118154"/>
    <lineage>
        <taxon>Eukaryota</taxon>
        <taxon>Metazoa</taxon>
        <taxon>Chordata</taxon>
        <taxon>Craniata</taxon>
        <taxon>Vertebrata</taxon>
        <taxon>Euteleostomi</taxon>
        <taxon>Actinopterygii</taxon>
        <taxon>Neopterygii</taxon>
        <taxon>Teleostei</taxon>
        <taxon>Anguilliformes</taxon>
        <taxon>Synaphobranchidae</taxon>
        <taxon>Synaphobranchus</taxon>
    </lineage>
</organism>
<evidence type="ECO:0000313" key="1">
    <source>
        <dbReference type="EMBL" id="KAJ8358723.1"/>
    </source>
</evidence>
<comment type="caution">
    <text evidence="1">The sequence shown here is derived from an EMBL/GenBank/DDBJ whole genome shotgun (WGS) entry which is preliminary data.</text>
</comment>
<gene>
    <name evidence="1" type="ORF">SKAU_G00152480</name>
</gene>
<sequence length="58" mass="6177">MVTCRANTGEHCGHMYMDRGLQQCVSVGLFLEGLRGACSCVCVWRCECGASSAGVFGE</sequence>
<dbReference type="Proteomes" id="UP001152622">
    <property type="component" value="Chromosome 5"/>
</dbReference>
<reference evidence="1" key="1">
    <citation type="journal article" date="2023" name="Science">
        <title>Genome structures resolve the early diversification of teleost fishes.</title>
        <authorList>
            <person name="Parey E."/>
            <person name="Louis A."/>
            <person name="Montfort J."/>
            <person name="Bouchez O."/>
            <person name="Roques C."/>
            <person name="Iampietro C."/>
            <person name="Lluch J."/>
            <person name="Castinel A."/>
            <person name="Donnadieu C."/>
            <person name="Desvignes T."/>
            <person name="Floi Bucao C."/>
            <person name="Jouanno E."/>
            <person name="Wen M."/>
            <person name="Mejri S."/>
            <person name="Dirks R."/>
            <person name="Jansen H."/>
            <person name="Henkel C."/>
            <person name="Chen W.J."/>
            <person name="Zahm M."/>
            <person name="Cabau C."/>
            <person name="Klopp C."/>
            <person name="Thompson A.W."/>
            <person name="Robinson-Rechavi M."/>
            <person name="Braasch I."/>
            <person name="Lecointre G."/>
            <person name="Bobe J."/>
            <person name="Postlethwait J.H."/>
            <person name="Berthelot C."/>
            <person name="Roest Crollius H."/>
            <person name="Guiguen Y."/>
        </authorList>
    </citation>
    <scope>NUCLEOTIDE SEQUENCE</scope>
    <source>
        <strain evidence="1">WJC10195</strain>
    </source>
</reference>
<evidence type="ECO:0000313" key="2">
    <source>
        <dbReference type="Proteomes" id="UP001152622"/>
    </source>
</evidence>
<proteinExistence type="predicted"/>
<dbReference type="AlphaFoldDB" id="A0A9Q1FH19"/>
<name>A0A9Q1FH19_SYNKA</name>
<keyword evidence="2" id="KW-1185">Reference proteome</keyword>
<dbReference type="EMBL" id="JAINUF010000005">
    <property type="protein sequence ID" value="KAJ8358723.1"/>
    <property type="molecule type" value="Genomic_DNA"/>
</dbReference>